<keyword evidence="2 4" id="KW-0378">Hydrolase</keyword>
<dbReference type="AlphaFoldDB" id="A0A2V1JYP3"/>
<evidence type="ECO:0000256" key="2">
    <source>
        <dbReference type="ARBA" id="ARBA00022801"/>
    </source>
</evidence>
<organism evidence="4 5">
    <name type="scientific">Corticimicrobacter populi</name>
    <dbReference type="NCBI Taxonomy" id="2175229"/>
    <lineage>
        <taxon>Bacteria</taxon>
        <taxon>Pseudomonadati</taxon>
        <taxon>Pseudomonadota</taxon>
        <taxon>Betaproteobacteria</taxon>
        <taxon>Burkholderiales</taxon>
        <taxon>Alcaligenaceae</taxon>
        <taxon>Corticimicrobacter</taxon>
    </lineage>
</organism>
<dbReference type="InterPro" id="IPR015797">
    <property type="entry name" value="NUDIX_hydrolase-like_dom_sf"/>
</dbReference>
<gene>
    <name evidence="4" type="ORF">DD235_15025</name>
</gene>
<dbReference type="InterPro" id="IPR020084">
    <property type="entry name" value="NUDIX_hydrolase_CS"/>
</dbReference>
<dbReference type="RefSeq" id="WP_109062968.1">
    <property type="nucleotide sequence ID" value="NZ_QETA01000007.1"/>
</dbReference>
<comment type="cofactor">
    <cofactor evidence="1">
        <name>Mg(2+)</name>
        <dbReference type="ChEBI" id="CHEBI:18420"/>
    </cofactor>
</comment>
<sequence length="277" mass="29815">MIPAPVLPAAAIETLQRLQQRYQQQSASSPVPASRPLRIAGRLCGWLDPAAQAALADNPVCVRHDDGLELFHDIPPGPALDAALAALALKLRDAGCLRTWRDETLPVTDASGQVFAALERGAVRPFGLLTFALHLNAWTPEGNLWIAQRALTKSTDPGMWDTLVGGLAAYGESMETALLRESAEEAGLAPADLNSRSPLRTIWRVRSRLPEGYQLEDIIVSDCILSPDVRPANQDGEVMAIRTASPLEVTAMLEAGDFTQEAALVLVEGLLHYSQAT</sequence>
<keyword evidence="5" id="KW-1185">Reference proteome</keyword>
<dbReference type="PROSITE" id="PS51462">
    <property type="entry name" value="NUDIX"/>
    <property type="match status" value="1"/>
</dbReference>
<dbReference type="EMBL" id="QETA01000007">
    <property type="protein sequence ID" value="PWF21624.1"/>
    <property type="molecule type" value="Genomic_DNA"/>
</dbReference>
<dbReference type="CDD" id="cd03676">
    <property type="entry name" value="NUDIX_Tnr3_like"/>
    <property type="match status" value="1"/>
</dbReference>
<dbReference type="Gene3D" id="3.90.79.10">
    <property type="entry name" value="Nucleoside Triphosphate Pyrophosphohydrolase"/>
    <property type="match status" value="1"/>
</dbReference>
<dbReference type="GO" id="GO:0016787">
    <property type="term" value="F:hydrolase activity"/>
    <property type="evidence" value="ECO:0007669"/>
    <property type="project" value="UniProtKB-KW"/>
</dbReference>
<comment type="caution">
    <text evidence="4">The sequence shown here is derived from an EMBL/GenBank/DDBJ whole genome shotgun (WGS) entry which is preliminary data.</text>
</comment>
<evidence type="ECO:0000313" key="5">
    <source>
        <dbReference type="Proteomes" id="UP000245212"/>
    </source>
</evidence>
<reference evidence="5" key="1">
    <citation type="submission" date="2018-05" db="EMBL/GenBank/DDBJ databases">
        <authorList>
            <person name="Li Y."/>
        </authorList>
    </citation>
    <scope>NUCLEOTIDE SEQUENCE [LARGE SCALE GENOMIC DNA]</scope>
    <source>
        <strain evidence="5">3d-2-2</strain>
    </source>
</reference>
<dbReference type="Proteomes" id="UP000245212">
    <property type="component" value="Unassembled WGS sequence"/>
</dbReference>
<accession>A0A2V1JYP3</accession>
<dbReference type="Pfam" id="PF00293">
    <property type="entry name" value="NUDIX"/>
    <property type="match status" value="1"/>
</dbReference>
<evidence type="ECO:0000256" key="1">
    <source>
        <dbReference type="ARBA" id="ARBA00001946"/>
    </source>
</evidence>
<dbReference type="PROSITE" id="PS00893">
    <property type="entry name" value="NUDIX_BOX"/>
    <property type="match status" value="1"/>
</dbReference>
<dbReference type="InterPro" id="IPR000086">
    <property type="entry name" value="NUDIX_hydrolase_dom"/>
</dbReference>
<dbReference type="SUPFAM" id="SSF55811">
    <property type="entry name" value="Nudix"/>
    <property type="match status" value="1"/>
</dbReference>
<proteinExistence type="predicted"/>
<evidence type="ECO:0000259" key="3">
    <source>
        <dbReference type="PROSITE" id="PS51462"/>
    </source>
</evidence>
<feature type="domain" description="Nudix hydrolase" evidence="3">
    <location>
        <begin position="121"/>
        <end position="266"/>
    </location>
</feature>
<evidence type="ECO:0000313" key="4">
    <source>
        <dbReference type="EMBL" id="PWF21624.1"/>
    </source>
</evidence>
<name>A0A2V1JYP3_9BURK</name>
<protein>
    <submittedName>
        <fullName evidence="4">NUDIX hydrolase</fullName>
    </submittedName>
</protein>